<dbReference type="Pfam" id="PF05016">
    <property type="entry name" value="ParE_toxin"/>
    <property type="match status" value="1"/>
</dbReference>
<proteinExistence type="predicted"/>
<dbReference type="Gene3D" id="3.30.2310.20">
    <property type="entry name" value="RelE-like"/>
    <property type="match status" value="1"/>
</dbReference>
<name>A0A3B0YX69_9ZZZZ</name>
<evidence type="ECO:0008006" key="3">
    <source>
        <dbReference type="Google" id="ProtNLM"/>
    </source>
</evidence>
<dbReference type="InterPro" id="IPR035093">
    <property type="entry name" value="RelE/ParE_toxin_dom_sf"/>
</dbReference>
<keyword evidence="1" id="KW-1277">Toxin-antitoxin system</keyword>
<dbReference type="InterPro" id="IPR007712">
    <property type="entry name" value="RelE/ParE_toxin"/>
</dbReference>
<organism evidence="2">
    <name type="scientific">hydrothermal vent metagenome</name>
    <dbReference type="NCBI Taxonomy" id="652676"/>
    <lineage>
        <taxon>unclassified sequences</taxon>
        <taxon>metagenomes</taxon>
        <taxon>ecological metagenomes</taxon>
    </lineage>
</organism>
<evidence type="ECO:0000313" key="2">
    <source>
        <dbReference type="EMBL" id="VAW78779.1"/>
    </source>
</evidence>
<reference evidence="2" key="1">
    <citation type="submission" date="2018-06" db="EMBL/GenBank/DDBJ databases">
        <authorList>
            <person name="Zhirakovskaya E."/>
        </authorList>
    </citation>
    <scope>NUCLEOTIDE SEQUENCE</scope>
</reference>
<dbReference type="AlphaFoldDB" id="A0A3B0YX69"/>
<evidence type="ECO:0000256" key="1">
    <source>
        <dbReference type="ARBA" id="ARBA00022649"/>
    </source>
</evidence>
<sequence length="47" mass="5440">MPTLITSPEAEQDLLDIWLYIAEDSPVNADRFLDRLEGRVLKFAEFT</sequence>
<dbReference type="EMBL" id="UOFK01000166">
    <property type="protein sequence ID" value="VAW78779.1"/>
    <property type="molecule type" value="Genomic_DNA"/>
</dbReference>
<accession>A0A3B0YX69</accession>
<protein>
    <recommendedName>
        <fullName evidence="3">Death on curing protein, Doc toxin</fullName>
    </recommendedName>
</protein>
<gene>
    <name evidence="2" type="ORF">MNBD_GAMMA13-2119</name>
</gene>